<dbReference type="GO" id="GO:0003677">
    <property type="term" value="F:DNA binding"/>
    <property type="evidence" value="ECO:0007669"/>
    <property type="project" value="TreeGrafter"/>
</dbReference>
<keyword evidence="3" id="KW-1185">Reference proteome</keyword>
<dbReference type="Pfam" id="PF09729">
    <property type="entry name" value="Gti1_Pac2"/>
    <property type="match status" value="2"/>
</dbReference>
<feature type="region of interest" description="Disordered" evidence="1">
    <location>
        <begin position="315"/>
        <end position="465"/>
    </location>
</feature>
<comment type="caution">
    <text evidence="2">The sequence shown here is derived from an EMBL/GenBank/DDBJ whole genome shotgun (WGS) entry which is preliminary data.</text>
</comment>
<feature type="region of interest" description="Disordered" evidence="1">
    <location>
        <begin position="1012"/>
        <end position="1038"/>
    </location>
</feature>
<name>A0A9P6SU72_9FUNG</name>
<feature type="compositionally biased region" description="Low complexity" evidence="1">
    <location>
        <begin position="681"/>
        <end position="693"/>
    </location>
</feature>
<feature type="compositionally biased region" description="Basic and acidic residues" evidence="1">
    <location>
        <begin position="336"/>
        <end position="349"/>
    </location>
</feature>
<feature type="region of interest" description="Disordered" evidence="1">
    <location>
        <begin position="666"/>
        <end position="708"/>
    </location>
</feature>
<dbReference type="AlphaFoldDB" id="A0A9P6SU72"/>
<feature type="compositionally biased region" description="Basic and acidic residues" evidence="1">
    <location>
        <begin position="385"/>
        <end position="408"/>
    </location>
</feature>
<evidence type="ECO:0000256" key="1">
    <source>
        <dbReference type="SAM" id="MobiDB-lite"/>
    </source>
</evidence>
<feature type="compositionally biased region" description="Basic and acidic residues" evidence="1">
    <location>
        <begin position="315"/>
        <end position="325"/>
    </location>
</feature>
<gene>
    <name evidence="2" type="ORF">BGZ65_002018</name>
</gene>
<feature type="region of interest" description="Disordered" evidence="1">
    <location>
        <begin position="972"/>
        <end position="992"/>
    </location>
</feature>
<evidence type="ECO:0000313" key="2">
    <source>
        <dbReference type="EMBL" id="KAG0003106.1"/>
    </source>
</evidence>
<dbReference type="InterPro" id="IPR018608">
    <property type="entry name" value="Gti1/Pac2"/>
</dbReference>
<feature type="compositionally biased region" description="Polar residues" evidence="1">
    <location>
        <begin position="833"/>
        <end position="843"/>
    </location>
</feature>
<feature type="non-terminal residue" evidence="2">
    <location>
        <position position="1"/>
    </location>
</feature>
<feature type="compositionally biased region" description="Low complexity" evidence="1">
    <location>
        <begin position="356"/>
        <end position="365"/>
    </location>
</feature>
<dbReference type="OrthoDB" id="5572844at2759"/>
<dbReference type="EMBL" id="JAAAHW010000379">
    <property type="protein sequence ID" value="KAG0003106.1"/>
    <property type="molecule type" value="Genomic_DNA"/>
</dbReference>
<feature type="region of interest" description="Disordered" evidence="1">
    <location>
        <begin position="812"/>
        <end position="861"/>
    </location>
</feature>
<evidence type="ECO:0000313" key="3">
    <source>
        <dbReference type="Proteomes" id="UP000749646"/>
    </source>
</evidence>
<proteinExistence type="predicted"/>
<feature type="region of interest" description="Disordered" evidence="1">
    <location>
        <begin position="209"/>
        <end position="236"/>
    </location>
</feature>
<dbReference type="Proteomes" id="UP000749646">
    <property type="component" value="Unassembled WGS sequence"/>
</dbReference>
<reference evidence="2" key="1">
    <citation type="journal article" date="2020" name="Fungal Divers.">
        <title>Resolving the Mortierellaceae phylogeny through synthesis of multi-gene phylogenetics and phylogenomics.</title>
        <authorList>
            <person name="Vandepol N."/>
            <person name="Liber J."/>
            <person name="Desiro A."/>
            <person name="Na H."/>
            <person name="Kennedy M."/>
            <person name="Barry K."/>
            <person name="Grigoriev I.V."/>
            <person name="Miller A.N."/>
            <person name="O'Donnell K."/>
            <person name="Stajich J.E."/>
            <person name="Bonito G."/>
        </authorList>
    </citation>
    <scope>NUCLEOTIDE SEQUENCE</scope>
    <source>
        <strain evidence="2">MES-2147</strain>
    </source>
</reference>
<sequence>MAKAFHGRVEDTVDALIILEACRQGVLPKINRRLLAAERGEVQDHTIVKSEDVGTSSVSSFAPDVPSLSTSIRLFPGDQQSLVHPDPPISAVEPSSPSLITPGSVFVFDEDESKICRWTDGRIWSPSRISGNFLIYRELFRKLSNEKCLTSREKAKMKNGSGLKDKALKEKVEKDNLVVMGCMKGTFVLKKDGLIKKTICVKGMNLPSPEEMSSRGFRGRGRTNKRRSDDSPPGFSEAGIQHLVCYEKSGAMDNLHRPREYAELLNLPLSRTFVSMQKYRNPMRILPLAPGVQPIEPFDEYVSNSRIVEGRVSEGEATFEKDQKPRTKRTKTGRVRCCEKDDEGNKDRTSGGGGSSSDDSNGFSGHSKNRPNPVPILNHSYPTRGQDRQMREAEQRRLHQQQSEREHLNSLPNYRRKRAFSDRGASTQVGPSKRRLIQREGDGDGDLSRCSSLVDEEEDAEEETHNLTHPFTTAISIQPASQSSLLRADDNLLAVRGVKTDGQWRVLPTPASLQIDVSGFPHYESNRMTLPESSQDYAIQRDDQVHEGHGIFVQGAGTRQGRITNRNQLGRITNSHIGADQPSHEAIGAREYLSSPLSSPIPAGWSSGSLSSRNSLSSSYSLSPALAPEEFHGNNPVLAGPPLDSVGTDYNSNKIQGFEFKCGASTYSSPPDEYTNKTENGDLPGDSSPSDSLYHSISAPSPNNHSHGTLRVEQECEFEYGAMNPVEPHIQFTSSIASRYDSVRVPQLMPISTNFIFDQSHSHLPHFSSISGTLYSVAPRSPEPNAPQHMQPQDHRTHDRPRSFLDAITARSNTQGTRAAKVDPGAHKKTLHLPTSAQSSNLGPASPHVEPHLQDQDVTQDSCTTSFSLPYSFQNNSEGQDGRFADKHPVAFQVGYSGEYPSDFQQILFPHLILTDSQFPMLRGPDSIHAEGNDKENNTNGVYSGVLKRRNHVLETHSSTYSMAMGSVEPSTLERNGSFKQSNELESHSFSGDSWSAQWHEGSYENQESCTLAIANASDGGDGQSRQRKRQRTRVEQQ</sequence>
<feature type="compositionally biased region" description="Polar residues" evidence="1">
    <location>
        <begin position="698"/>
        <end position="707"/>
    </location>
</feature>
<dbReference type="PANTHER" id="PTHR28027:SF2">
    <property type="entry name" value="TRANSCRIPTIONAL REGULATOR MIT1"/>
    <property type="match status" value="1"/>
</dbReference>
<accession>A0A9P6SU72</accession>
<feature type="region of interest" description="Disordered" evidence="1">
    <location>
        <begin position="778"/>
        <end position="799"/>
    </location>
</feature>
<organism evidence="2 3">
    <name type="scientific">Modicella reniformis</name>
    <dbReference type="NCBI Taxonomy" id="1440133"/>
    <lineage>
        <taxon>Eukaryota</taxon>
        <taxon>Fungi</taxon>
        <taxon>Fungi incertae sedis</taxon>
        <taxon>Mucoromycota</taxon>
        <taxon>Mortierellomycotina</taxon>
        <taxon>Mortierellomycetes</taxon>
        <taxon>Mortierellales</taxon>
        <taxon>Mortierellaceae</taxon>
        <taxon>Modicella</taxon>
    </lineage>
</organism>
<dbReference type="PANTHER" id="PTHR28027">
    <property type="entry name" value="TRANSCRIPTIONAL REGULATOR MIT1"/>
    <property type="match status" value="1"/>
</dbReference>
<protein>
    <submittedName>
        <fullName evidence="2">Uncharacterized protein</fullName>
    </submittedName>
</protein>